<feature type="region of interest" description="Disordered" evidence="2">
    <location>
        <begin position="82"/>
        <end position="105"/>
    </location>
</feature>
<proteinExistence type="predicted"/>
<reference evidence="4 5" key="1">
    <citation type="journal article" date="2011" name="BMC Genomics">
        <title>Insight into cross-talk between intra-amoebal pathogens.</title>
        <authorList>
            <person name="Gimenez G."/>
            <person name="Bertelli C."/>
            <person name="Moliner C."/>
            <person name="Robert C."/>
            <person name="Raoult D."/>
            <person name="Fournier P.E."/>
            <person name="Greub G."/>
        </authorList>
    </citation>
    <scope>NUCLEOTIDE SEQUENCE [LARGE SCALE GENOMIC DNA]</scope>
    <source>
        <strain evidence="4 5">LLAP12</strain>
    </source>
</reference>
<evidence type="ECO:0000313" key="4">
    <source>
        <dbReference type="EMBL" id="EHL29527.1"/>
    </source>
</evidence>
<organism evidence="4 5">
    <name type="scientific">Legionella drancourtii LLAP12</name>
    <dbReference type="NCBI Taxonomy" id="658187"/>
    <lineage>
        <taxon>Bacteria</taxon>
        <taxon>Pseudomonadati</taxon>
        <taxon>Pseudomonadota</taxon>
        <taxon>Gammaproteobacteria</taxon>
        <taxon>Legionellales</taxon>
        <taxon>Legionellaceae</taxon>
        <taxon>Legionella</taxon>
    </lineage>
</organism>
<dbReference type="eggNOG" id="ENOG50344K4">
    <property type="taxonomic scope" value="Bacteria"/>
</dbReference>
<keyword evidence="5" id="KW-1185">Reference proteome</keyword>
<evidence type="ECO:0000256" key="2">
    <source>
        <dbReference type="SAM" id="MobiDB-lite"/>
    </source>
</evidence>
<keyword evidence="3" id="KW-0812">Transmembrane</keyword>
<dbReference type="InParanoid" id="G9ET60"/>
<dbReference type="Proteomes" id="UP000002770">
    <property type="component" value="Unassembled WGS sequence"/>
</dbReference>
<keyword evidence="1" id="KW-0175">Coiled coil</keyword>
<dbReference type="NCBIfam" id="NF038218">
    <property type="entry name" value="IcmG_DotF_IVB"/>
    <property type="match status" value="1"/>
</dbReference>
<evidence type="ECO:0000256" key="1">
    <source>
        <dbReference type="SAM" id="Coils"/>
    </source>
</evidence>
<evidence type="ECO:0000256" key="3">
    <source>
        <dbReference type="SAM" id="Phobius"/>
    </source>
</evidence>
<evidence type="ECO:0000313" key="5">
    <source>
        <dbReference type="Proteomes" id="UP000002770"/>
    </source>
</evidence>
<dbReference type="EMBL" id="JH413847">
    <property type="protein sequence ID" value="EHL29527.1"/>
    <property type="molecule type" value="Genomic_DNA"/>
</dbReference>
<feature type="transmembrane region" description="Helical" evidence="3">
    <location>
        <begin position="50"/>
        <end position="71"/>
    </location>
</feature>
<keyword evidence="3" id="KW-1133">Transmembrane helix</keyword>
<dbReference type="RefSeq" id="WP_006872364.1">
    <property type="nucleotide sequence ID" value="NZ_JH413847.1"/>
</dbReference>
<dbReference type="AlphaFoldDB" id="G9ET60"/>
<feature type="coiled-coil region" evidence="1">
    <location>
        <begin position="130"/>
        <end position="192"/>
    </location>
</feature>
<dbReference type="STRING" id="658187.LDG_8489"/>
<keyword evidence="3" id="KW-0472">Membrane</keyword>
<name>G9ET60_9GAMM</name>
<dbReference type="OrthoDB" id="5622044at2"/>
<evidence type="ECO:0008006" key="6">
    <source>
        <dbReference type="Google" id="ProtNLM"/>
    </source>
</evidence>
<dbReference type="HOGENOM" id="CLU_090625_0_0_6"/>
<accession>G9ET60</accession>
<dbReference type="Gene3D" id="1.20.5.340">
    <property type="match status" value="1"/>
</dbReference>
<protein>
    <recommendedName>
        <fullName evidence="6">Component of the Dot/Icm secretion system</fullName>
    </recommendedName>
</protein>
<gene>
    <name evidence="4" type="ORF">LDG_8489</name>
</gene>
<feature type="region of interest" description="Disordered" evidence="2">
    <location>
        <begin position="1"/>
        <end position="44"/>
    </location>
</feature>
<sequence>MADNDQNDEYKFAELESLDNDSMEHDYSSGEQKPSGMGSKPPKKDVRRNAIIVICLVLFAMVMYKLLGGLFSGKSNNATKGSIPPAPIATQIPAQAPPQPQPMQAEVAPQPMSQVQPVVQENNSVLRQKVDSIEANQQNVQSQVSSINEQVGNVNNNVNNLTSQISRLNQTITDLTTQLNRQSEEINVLMERTKPKPIRRMMRPRQFLQANIYYINAVIPGRAWLIGTNGSTLTVREGTKIAGYGVVKLIDSMEGRILTSSGRVIRFSQEDS</sequence>